<name>A0A6S6SDF1_9BACT</name>
<gene>
    <name evidence="2" type="ORF">HELGO_WM31675</name>
</gene>
<dbReference type="EMBL" id="CACVAW010000011">
    <property type="protein sequence ID" value="CAA6804236.1"/>
    <property type="molecule type" value="Genomic_DNA"/>
</dbReference>
<keyword evidence="1" id="KW-0472">Membrane</keyword>
<organism evidence="2">
    <name type="scientific">uncultured Campylobacterales bacterium</name>
    <dbReference type="NCBI Taxonomy" id="352960"/>
    <lineage>
        <taxon>Bacteria</taxon>
        <taxon>Pseudomonadati</taxon>
        <taxon>Campylobacterota</taxon>
        <taxon>Epsilonproteobacteria</taxon>
        <taxon>Campylobacterales</taxon>
        <taxon>environmental samples</taxon>
    </lineage>
</organism>
<evidence type="ECO:0000313" key="2">
    <source>
        <dbReference type="EMBL" id="CAA6804236.1"/>
    </source>
</evidence>
<proteinExistence type="predicted"/>
<dbReference type="InterPro" id="IPR021279">
    <property type="entry name" value="DUF2721"/>
</dbReference>
<keyword evidence="1" id="KW-1133">Transmembrane helix</keyword>
<sequence length="143" mass="16471">MEEQFFGMIIAPFLLISGMGIYIQALSTRYMQAIGKVRDFYKTSQEKNDRIIQRLELRATLKRAVLLKWSLASLISSIISSCLFMFISIFTIVLHKNLIYLNIIFLIITITAIMISMTLLLSDVVISLKATQIRIKHQNKKKI</sequence>
<evidence type="ECO:0008006" key="3">
    <source>
        <dbReference type="Google" id="ProtNLM"/>
    </source>
</evidence>
<dbReference type="Pfam" id="PF11026">
    <property type="entry name" value="DUF2721"/>
    <property type="match status" value="1"/>
</dbReference>
<reference evidence="2" key="1">
    <citation type="submission" date="2020-01" db="EMBL/GenBank/DDBJ databases">
        <authorList>
            <person name="Meier V. D."/>
            <person name="Meier V D."/>
        </authorList>
    </citation>
    <scope>NUCLEOTIDE SEQUENCE</scope>
    <source>
        <strain evidence="2">HLG_WM_MAG_12</strain>
    </source>
</reference>
<feature type="transmembrane region" description="Helical" evidence="1">
    <location>
        <begin position="6"/>
        <end position="26"/>
    </location>
</feature>
<dbReference type="AlphaFoldDB" id="A0A6S6SDF1"/>
<accession>A0A6S6SDF1</accession>
<feature type="transmembrane region" description="Helical" evidence="1">
    <location>
        <begin position="71"/>
        <end position="93"/>
    </location>
</feature>
<feature type="transmembrane region" description="Helical" evidence="1">
    <location>
        <begin position="99"/>
        <end position="126"/>
    </location>
</feature>
<keyword evidence="1" id="KW-0812">Transmembrane</keyword>
<evidence type="ECO:0000256" key="1">
    <source>
        <dbReference type="SAM" id="Phobius"/>
    </source>
</evidence>
<protein>
    <recommendedName>
        <fullName evidence="3">DUF2721 domain-containing protein</fullName>
    </recommendedName>
</protein>